<dbReference type="PANTHER" id="PTHR36838">
    <property type="entry name" value="AUXIN EFFLUX CARRIER FAMILY PROTEIN"/>
    <property type="match status" value="1"/>
</dbReference>
<evidence type="ECO:0000256" key="3">
    <source>
        <dbReference type="ARBA" id="ARBA00022448"/>
    </source>
</evidence>
<gene>
    <name evidence="8" type="ORF">CPIN18021_0783</name>
</gene>
<reference evidence="9" key="1">
    <citation type="submission" date="2016-09" db="EMBL/GenBank/DDBJ databases">
        <title>Comparative genomics of the Campylobacter concisus group.</title>
        <authorList>
            <person name="Miller W.G."/>
            <person name="Yee E."/>
            <person name="Chapman M.H."/>
            <person name="Huynh S."/>
            <person name="Bono J.L."/>
            <person name="On S.L.W."/>
            <person name="StLeger J."/>
            <person name="Foster G."/>
            <person name="Parker C.T."/>
        </authorList>
    </citation>
    <scope>NUCLEOTIDE SEQUENCE [LARGE SCALE GENOMIC DNA]</scope>
    <source>
        <strain evidence="9">RM18021</strain>
    </source>
</reference>
<dbReference type="InterPro" id="IPR038770">
    <property type="entry name" value="Na+/solute_symporter_sf"/>
</dbReference>
<dbReference type="InterPro" id="IPR004776">
    <property type="entry name" value="Mem_transp_PIN-like"/>
</dbReference>
<evidence type="ECO:0000313" key="9">
    <source>
        <dbReference type="Proteomes" id="UP000190868"/>
    </source>
</evidence>
<sequence>MIFVPLFSIFVLMASGFLAKKTGVLEQKHSTIFINFVLCFAIPALIFDKMYHVNIDTTLISIIFIGFISSIISTIIGFFICRFFKFSKATTVSVVMLSLFGNTLFVGMPVARGFFGDDILNEVIFYDQMATSIPISIIGPFILSFGGHDKVSLFKNTMKILKFPPFVALVVGIIFKNIPIPDFLFEPLKLFEASITPVGLFAIGVGLGFASIKSSYKSTAVVLFCKMILPVIVFIIISSVIGLDMQDKTWIVGLMQCSMPPMILAGAMIMKAELDSSLAISSIATGVALSFITLPIMYYIFVM</sequence>
<evidence type="ECO:0000256" key="4">
    <source>
        <dbReference type="ARBA" id="ARBA00022475"/>
    </source>
</evidence>
<dbReference type="EMBL" id="CP017258">
    <property type="protein sequence ID" value="AQW87595.1"/>
    <property type="molecule type" value="Genomic_DNA"/>
</dbReference>
<evidence type="ECO:0000313" key="8">
    <source>
        <dbReference type="EMBL" id="AQW87595.1"/>
    </source>
</evidence>
<dbReference type="GO" id="GO:0055085">
    <property type="term" value="P:transmembrane transport"/>
    <property type="evidence" value="ECO:0007669"/>
    <property type="project" value="InterPro"/>
</dbReference>
<dbReference type="Proteomes" id="UP000190868">
    <property type="component" value="Chromosome"/>
</dbReference>
<evidence type="ECO:0000256" key="6">
    <source>
        <dbReference type="ARBA" id="ARBA00022989"/>
    </source>
</evidence>
<comment type="similarity">
    <text evidence="2">Belongs to the auxin efflux carrier (TC 2.A.69) family.</text>
</comment>
<keyword evidence="5" id="KW-0812">Transmembrane</keyword>
<evidence type="ECO:0000256" key="7">
    <source>
        <dbReference type="ARBA" id="ARBA00023136"/>
    </source>
</evidence>
<dbReference type="Gene3D" id="1.20.1530.20">
    <property type="match status" value="1"/>
</dbReference>
<dbReference type="GO" id="GO:0005886">
    <property type="term" value="C:plasma membrane"/>
    <property type="evidence" value="ECO:0007669"/>
    <property type="project" value="UniProtKB-SubCell"/>
</dbReference>
<evidence type="ECO:0000256" key="5">
    <source>
        <dbReference type="ARBA" id="ARBA00022692"/>
    </source>
</evidence>
<dbReference type="RefSeq" id="WP_078424448.1">
    <property type="nucleotide sequence ID" value="NZ_CP017258.1"/>
</dbReference>
<dbReference type="PANTHER" id="PTHR36838:SF1">
    <property type="entry name" value="SLR1864 PROTEIN"/>
    <property type="match status" value="1"/>
</dbReference>
<keyword evidence="6" id="KW-1133">Transmembrane helix</keyword>
<keyword evidence="7" id="KW-0472">Membrane</keyword>
<proteinExistence type="inferred from homology"/>
<dbReference type="AlphaFoldDB" id="A0A1S6U7E3"/>
<evidence type="ECO:0000256" key="1">
    <source>
        <dbReference type="ARBA" id="ARBA00004651"/>
    </source>
</evidence>
<keyword evidence="3" id="KW-0813">Transport</keyword>
<comment type="subcellular location">
    <subcellularLocation>
        <location evidence="1">Cell membrane</location>
        <topology evidence="1">Multi-pass membrane protein</topology>
    </subcellularLocation>
</comment>
<dbReference type="Pfam" id="PF03547">
    <property type="entry name" value="Mem_trans"/>
    <property type="match status" value="1"/>
</dbReference>
<protein>
    <submittedName>
        <fullName evidence="8">Putative membrane protein, predicted permease</fullName>
    </submittedName>
</protein>
<accession>A0A1S6U7E3</accession>
<name>A0A1S6U7E3_9BACT</name>
<organism evidence="8 9">
    <name type="scientific">Campylobacter pinnipediorum subsp. caledonicus</name>
    <dbReference type="NCBI Taxonomy" id="1874362"/>
    <lineage>
        <taxon>Bacteria</taxon>
        <taxon>Pseudomonadati</taxon>
        <taxon>Campylobacterota</taxon>
        <taxon>Epsilonproteobacteria</taxon>
        <taxon>Campylobacterales</taxon>
        <taxon>Campylobacteraceae</taxon>
        <taxon>Campylobacter</taxon>
    </lineage>
</organism>
<evidence type="ECO:0000256" key="2">
    <source>
        <dbReference type="ARBA" id="ARBA00010145"/>
    </source>
</evidence>
<keyword evidence="9" id="KW-1185">Reference proteome</keyword>
<keyword evidence="4" id="KW-1003">Cell membrane</keyword>